<evidence type="ECO:0000256" key="2">
    <source>
        <dbReference type="ARBA" id="ARBA00001947"/>
    </source>
</evidence>
<dbReference type="CDD" id="cd12797">
    <property type="entry name" value="M23_peptidase"/>
    <property type="match status" value="1"/>
</dbReference>
<sequence length="229" mass="25853">MNPIEYLKKCGFKITSNPHLMQPFGYRNYTVNGFNYDSYCGGYHRAYDLVKYDGADIPAVISGVVVRGTSNYGNFGATIVIANEALGIQVIYGHLKRNLTVNIGERVKFGQTIARQGNTNNLNAPMASHLHIQFQPYGYLREKEFVCNGISAKQIDLRKDKHFSGVFIPRFNMNIRKTSSLNGKILKVVKPNSQLSFNSVVFKDGHYWLKLKEGYVSSGTKSEQYGRFN</sequence>
<organism evidence="7 8">
    <name type="scientific">Nosocomiicoccus ampullae</name>
    <dbReference type="NCBI Taxonomy" id="489910"/>
    <lineage>
        <taxon>Bacteria</taxon>
        <taxon>Bacillati</taxon>
        <taxon>Bacillota</taxon>
        <taxon>Bacilli</taxon>
        <taxon>Bacillales</taxon>
        <taxon>Staphylococcaceae</taxon>
        <taxon>Nosocomiicoccus</taxon>
    </lineage>
</organism>
<keyword evidence="7" id="KW-0378">Hydrolase</keyword>
<evidence type="ECO:0000313" key="7">
    <source>
        <dbReference type="EMBL" id="MBB5175861.1"/>
    </source>
</evidence>
<evidence type="ECO:0000256" key="3">
    <source>
        <dbReference type="ARBA" id="ARBA00006646"/>
    </source>
</evidence>
<comment type="catalytic activity">
    <reaction evidence="1">
        <text>Hydrolysis of the -Gly-|-Gly- bond in the pentaglycine inter-peptide link joining staphylococcal cell wall peptidoglycans.</text>
        <dbReference type="EC" id="3.4.24.75"/>
    </reaction>
</comment>
<proteinExistence type="inferred from homology"/>
<dbReference type="PANTHER" id="PTHR21666">
    <property type="entry name" value="PEPTIDASE-RELATED"/>
    <property type="match status" value="1"/>
</dbReference>
<evidence type="ECO:0000256" key="4">
    <source>
        <dbReference type="ARBA" id="ARBA00012322"/>
    </source>
</evidence>
<dbReference type="EMBL" id="JACHHF010000003">
    <property type="protein sequence ID" value="MBB5175861.1"/>
    <property type="molecule type" value="Genomic_DNA"/>
</dbReference>
<dbReference type="AlphaFoldDB" id="A0A9Q2CZD9"/>
<dbReference type="InterPro" id="IPR050570">
    <property type="entry name" value="Cell_wall_metabolism_enzyme"/>
</dbReference>
<dbReference type="SUPFAM" id="SSF51261">
    <property type="entry name" value="Duplicated hybrid motif"/>
    <property type="match status" value="1"/>
</dbReference>
<comment type="cofactor">
    <cofactor evidence="2">
        <name>Zn(2+)</name>
        <dbReference type="ChEBI" id="CHEBI:29105"/>
    </cofactor>
</comment>
<dbReference type="RefSeq" id="WP_183673537.1">
    <property type="nucleotide sequence ID" value="NZ_CBCRYX010000002.1"/>
</dbReference>
<evidence type="ECO:0000313" key="8">
    <source>
        <dbReference type="Proteomes" id="UP000579136"/>
    </source>
</evidence>
<dbReference type="InterPro" id="IPR011055">
    <property type="entry name" value="Dup_hybrid_motif"/>
</dbReference>
<evidence type="ECO:0000256" key="5">
    <source>
        <dbReference type="ARBA" id="ARBA00023049"/>
    </source>
</evidence>
<feature type="domain" description="M23ase beta-sheet core" evidence="6">
    <location>
        <begin position="43"/>
        <end position="136"/>
    </location>
</feature>
<keyword evidence="8" id="KW-1185">Reference proteome</keyword>
<dbReference type="GO" id="GO:0006508">
    <property type="term" value="P:proteolysis"/>
    <property type="evidence" value="ECO:0007669"/>
    <property type="project" value="UniProtKB-KW"/>
</dbReference>
<dbReference type="Pfam" id="PF01551">
    <property type="entry name" value="Peptidase_M23"/>
    <property type="match status" value="1"/>
</dbReference>
<keyword evidence="5" id="KW-0482">Metalloprotease</keyword>
<dbReference type="EC" id="3.4.24.75" evidence="4"/>
<name>A0A9Q2CZD9_9STAP</name>
<gene>
    <name evidence="7" type="ORF">HNQ45_000736</name>
</gene>
<dbReference type="Gene3D" id="2.70.70.10">
    <property type="entry name" value="Glucose Permease (Domain IIA)"/>
    <property type="match status" value="1"/>
</dbReference>
<dbReference type="Gene3D" id="2.30.30.40">
    <property type="entry name" value="SH3 Domains"/>
    <property type="match status" value="1"/>
</dbReference>
<comment type="similarity">
    <text evidence="3">Belongs to the peptidase M23B family.</text>
</comment>
<evidence type="ECO:0000256" key="1">
    <source>
        <dbReference type="ARBA" id="ARBA00001667"/>
    </source>
</evidence>
<dbReference type="GO" id="GO:0004222">
    <property type="term" value="F:metalloendopeptidase activity"/>
    <property type="evidence" value="ECO:0007669"/>
    <property type="project" value="TreeGrafter"/>
</dbReference>
<protein>
    <recommendedName>
        <fullName evidence="4">lysostaphin</fullName>
        <ecNumber evidence="4">3.4.24.75</ecNumber>
    </recommendedName>
</protein>
<evidence type="ECO:0000259" key="6">
    <source>
        <dbReference type="Pfam" id="PF01551"/>
    </source>
</evidence>
<accession>A0A9Q2CZD9</accession>
<dbReference type="InterPro" id="IPR016047">
    <property type="entry name" value="M23ase_b-sheet_dom"/>
</dbReference>
<reference evidence="7 8" key="1">
    <citation type="submission" date="2020-08" db="EMBL/GenBank/DDBJ databases">
        <title>Genomic Encyclopedia of Type Strains, Phase IV (KMG-IV): sequencing the most valuable type-strain genomes for metagenomic binning, comparative biology and taxonomic classification.</title>
        <authorList>
            <person name="Goeker M."/>
        </authorList>
    </citation>
    <scope>NUCLEOTIDE SEQUENCE [LARGE SCALE GENOMIC DNA]</scope>
    <source>
        <strain evidence="7 8">DSM 19163</strain>
    </source>
</reference>
<dbReference type="PANTHER" id="PTHR21666:SF270">
    <property type="entry name" value="MUREIN HYDROLASE ACTIVATOR ENVC"/>
    <property type="match status" value="1"/>
</dbReference>
<keyword evidence="5" id="KW-0645">Protease</keyword>
<comment type="caution">
    <text evidence="7">The sequence shown here is derived from an EMBL/GenBank/DDBJ whole genome shotgun (WGS) entry which is preliminary data.</text>
</comment>
<dbReference type="Proteomes" id="UP000579136">
    <property type="component" value="Unassembled WGS sequence"/>
</dbReference>